<sequence length="125" mass="14119">MNADELLTMNLEERAAPTKERTAMSEKYIHYRFNSGNLFGDDVDGIDQGASVQAYAGQLREALAAQYPSVEIEVDWDDAVGCGPFWSFYLADSEEEYCQTEDATRQAIESVASEVWEGFKWIQET</sequence>
<dbReference type="EMBL" id="MT143576">
    <property type="protein sequence ID" value="QJA98391.1"/>
    <property type="molecule type" value="Genomic_DNA"/>
</dbReference>
<name>A0A6M3LZY0_9ZZZZ</name>
<evidence type="ECO:0000313" key="1">
    <source>
        <dbReference type="EMBL" id="QJA98391.1"/>
    </source>
</evidence>
<gene>
    <name evidence="1" type="ORF">MM171A01856_0010</name>
</gene>
<accession>A0A6M3LZY0</accession>
<protein>
    <submittedName>
        <fullName evidence="1">Uncharacterized protein</fullName>
    </submittedName>
</protein>
<reference evidence="1" key="1">
    <citation type="submission" date="2020-03" db="EMBL/GenBank/DDBJ databases">
        <title>The deep terrestrial virosphere.</title>
        <authorList>
            <person name="Holmfeldt K."/>
            <person name="Nilsson E."/>
            <person name="Simone D."/>
            <person name="Lopez-Fernandez M."/>
            <person name="Wu X."/>
            <person name="de Brujin I."/>
            <person name="Lundin D."/>
            <person name="Andersson A."/>
            <person name="Bertilsson S."/>
            <person name="Dopson M."/>
        </authorList>
    </citation>
    <scope>NUCLEOTIDE SEQUENCE</scope>
    <source>
        <strain evidence="1">MM171A01856</strain>
    </source>
</reference>
<dbReference type="AlphaFoldDB" id="A0A6M3LZY0"/>
<proteinExistence type="predicted"/>
<organism evidence="1">
    <name type="scientific">viral metagenome</name>
    <dbReference type="NCBI Taxonomy" id="1070528"/>
    <lineage>
        <taxon>unclassified sequences</taxon>
        <taxon>metagenomes</taxon>
        <taxon>organismal metagenomes</taxon>
    </lineage>
</organism>